<keyword evidence="2 5" id="KW-0378">Hydrolase</keyword>
<organism evidence="8 9">
    <name type="scientific">Blautia massiliensis</name>
    <name type="common">ex Durand et al. 2017</name>
    <dbReference type="NCBI Taxonomy" id="1737424"/>
    <lineage>
        <taxon>Bacteria</taxon>
        <taxon>Bacillati</taxon>
        <taxon>Bacillota</taxon>
        <taxon>Clostridia</taxon>
        <taxon>Lachnospirales</taxon>
        <taxon>Lachnospiraceae</taxon>
        <taxon>Blautia</taxon>
    </lineage>
</organism>
<dbReference type="AlphaFoldDB" id="A0A6L8TCY3"/>
<feature type="domain" description="UvrD-like helicase ATP-binding" evidence="7">
    <location>
        <begin position="201"/>
        <end position="533"/>
    </location>
</feature>
<reference evidence="8 9" key="1">
    <citation type="journal article" date="2019" name="Nat. Med.">
        <title>A library of human gut bacterial isolates paired with longitudinal multiomics data enables mechanistic microbiome research.</title>
        <authorList>
            <person name="Poyet M."/>
            <person name="Groussin M."/>
            <person name="Gibbons S.M."/>
            <person name="Avila-Pacheco J."/>
            <person name="Jiang X."/>
            <person name="Kearney S.M."/>
            <person name="Perrotta A.R."/>
            <person name="Berdy B."/>
            <person name="Zhao S."/>
            <person name="Lieberman T.D."/>
            <person name="Swanson P.K."/>
            <person name="Smith M."/>
            <person name="Roesemann S."/>
            <person name="Alexander J.E."/>
            <person name="Rich S.A."/>
            <person name="Livny J."/>
            <person name="Vlamakis H."/>
            <person name="Clish C."/>
            <person name="Bullock K."/>
            <person name="Deik A."/>
            <person name="Scott J."/>
            <person name="Pierce K.A."/>
            <person name="Xavier R.J."/>
            <person name="Alm E.J."/>
        </authorList>
    </citation>
    <scope>NUCLEOTIDE SEQUENCE [LARGE SCALE GENOMIC DNA]</scope>
    <source>
        <strain evidence="8 9">BIOML-A4</strain>
    </source>
</reference>
<evidence type="ECO:0000259" key="7">
    <source>
        <dbReference type="PROSITE" id="PS51198"/>
    </source>
</evidence>
<evidence type="ECO:0000256" key="1">
    <source>
        <dbReference type="ARBA" id="ARBA00022741"/>
    </source>
</evidence>
<evidence type="ECO:0000256" key="2">
    <source>
        <dbReference type="ARBA" id="ARBA00022801"/>
    </source>
</evidence>
<dbReference type="SUPFAM" id="SSF52540">
    <property type="entry name" value="P-loop containing nucleoside triphosphate hydrolases"/>
    <property type="match status" value="1"/>
</dbReference>
<dbReference type="GO" id="GO:0043138">
    <property type="term" value="F:3'-5' DNA helicase activity"/>
    <property type="evidence" value="ECO:0007669"/>
    <property type="project" value="TreeGrafter"/>
</dbReference>
<evidence type="ECO:0000256" key="5">
    <source>
        <dbReference type="PROSITE-ProRule" id="PRU00560"/>
    </source>
</evidence>
<accession>A0A6L8TCY3</accession>
<dbReference type="GO" id="GO:0005524">
    <property type="term" value="F:ATP binding"/>
    <property type="evidence" value="ECO:0007669"/>
    <property type="project" value="UniProtKB-UniRule"/>
</dbReference>
<feature type="region of interest" description="Disordered" evidence="6">
    <location>
        <begin position="584"/>
        <end position="608"/>
    </location>
</feature>
<evidence type="ECO:0000313" key="9">
    <source>
        <dbReference type="Proteomes" id="UP000473323"/>
    </source>
</evidence>
<dbReference type="EMBL" id="WWVT01000007">
    <property type="protein sequence ID" value="MZL61712.1"/>
    <property type="molecule type" value="Genomic_DNA"/>
</dbReference>
<gene>
    <name evidence="8" type="ORF">GT694_06545</name>
</gene>
<evidence type="ECO:0000256" key="3">
    <source>
        <dbReference type="ARBA" id="ARBA00022806"/>
    </source>
</evidence>
<evidence type="ECO:0000256" key="6">
    <source>
        <dbReference type="SAM" id="MobiDB-lite"/>
    </source>
</evidence>
<dbReference type="InterPro" id="IPR000212">
    <property type="entry name" value="DNA_helicase_UvrD/REP"/>
</dbReference>
<evidence type="ECO:0000313" key="8">
    <source>
        <dbReference type="EMBL" id="MZL61712.1"/>
    </source>
</evidence>
<dbReference type="Proteomes" id="UP000473323">
    <property type="component" value="Unassembled WGS sequence"/>
</dbReference>
<dbReference type="PANTHER" id="PTHR11070:SF17">
    <property type="entry name" value="DNA HELICASE IV"/>
    <property type="match status" value="1"/>
</dbReference>
<dbReference type="RefSeq" id="WP_161209058.1">
    <property type="nucleotide sequence ID" value="NZ_WWVT01000007.1"/>
</dbReference>
<evidence type="ECO:0000256" key="4">
    <source>
        <dbReference type="ARBA" id="ARBA00022840"/>
    </source>
</evidence>
<dbReference type="PROSITE" id="PS51198">
    <property type="entry name" value="UVRD_HELICASE_ATP_BIND"/>
    <property type="match status" value="1"/>
</dbReference>
<keyword evidence="3 5" id="KW-0347">Helicase</keyword>
<feature type="binding site" evidence="5">
    <location>
        <begin position="222"/>
        <end position="229"/>
    </location>
    <ligand>
        <name>ATP</name>
        <dbReference type="ChEBI" id="CHEBI:30616"/>
    </ligand>
</feature>
<protein>
    <submittedName>
        <fullName evidence="8">AAA family ATPase</fullName>
    </submittedName>
</protein>
<dbReference type="GO" id="GO:0000725">
    <property type="term" value="P:recombinational repair"/>
    <property type="evidence" value="ECO:0007669"/>
    <property type="project" value="TreeGrafter"/>
</dbReference>
<dbReference type="InterPro" id="IPR014016">
    <property type="entry name" value="UvrD-like_ATP-bd"/>
</dbReference>
<keyword evidence="1 5" id="KW-0547">Nucleotide-binding</keyword>
<dbReference type="GO" id="GO:0016787">
    <property type="term" value="F:hydrolase activity"/>
    <property type="evidence" value="ECO:0007669"/>
    <property type="project" value="UniProtKB-UniRule"/>
</dbReference>
<dbReference type="GO" id="GO:0005829">
    <property type="term" value="C:cytosol"/>
    <property type="evidence" value="ECO:0007669"/>
    <property type="project" value="TreeGrafter"/>
</dbReference>
<proteinExistence type="predicted"/>
<name>A0A6L8TCY3_9FIRM</name>
<keyword evidence="4 5" id="KW-0067">ATP-binding</keyword>
<dbReference type="GO" id="GO:0003677">
    <property type="term" value="F:DNA binding"/>
    <property type="evidence" value="ECO:0007669"/>
    <property type="project" value="InterPro"/>
</dbReference>
<dbReference type="InterPro" id="IPR027417">
    <property type="entry name" value="P-loop_NTPase"/>
</dbReference>
<sequence length="711" mass="82996">MAAVKNGREYLAHVTGTLRHRITQLDDSIEAGQKEIEGMHEYYWENYTEMDQYGYENFDNQQALLHEINASNEKIELRRRFRKMMDSPFFGRVDFCYEGDDEPEIFYIGIANLAEENGGLPLIYDWRAPVSGLFYDFDKGPASYQAPLGEIHGDIAAKWQYKIRGGKMIYEFENDVKIDDEILKAELGSNGDVQLKNIIRTIQKEQNAIIRNTSDRIMVIQGAAGSGKTSIALHRIAYLLYHDRKNLKSSSVLVLSPNGVFSDYISHILPELGEENIREMSFDLFAYKRLKNTVSDCEDRYDLIERQISGLCDEELLKEKQSRDFLDRMEGYLAELEDSLMNFRDIEHRGVVKKEQEIIELFYFKFMDIPLLSRMDAVAEYFIDEVETLKGFDLPEEERDAVKSRFYRMYETRDLYVLYNRFLRQEGFPALPQVQYEKRKLRYEDVYPVLYLKYRLETQQEDSGVRHLIVDEMQDYSMIQYLIIQRLFKCKMTILGDREQTMDGDQQDVLTFLPKIFGKDIRRIVMNKSYRNTIEIASYANKLAGITEVELFERHGKPVEEKEFTGLTEALERVVKELRLEKQTVAEADEDMPENAASETDGTETGEELSYETAAVITRTADEAREAYYILQKKLEAEGFDTKERLSLLHRDSTNFKKGLTVTTFYMAKGLEFDQVFSVFPGTDRSPIVQRARYIAATRALHELYMYEITE</sequence>
<dbReference type="PANTHER" id="PTHR11070">
    <property type="entry name" value="UVRD / RECB / PCRA DNA HELICASE FAMILY MEMBER"/>
    <property type="match status" value="1"/>
</dbReference>
<dbReference type="Gene3D" id="3.40.50.300">
    <property type="entry name" value="P-loop containing nucleotide triphosphate hydrolases"/>
    <property type="match status" value="3"/>
</dbReference>
<dbReference type="Pfam" id="PF00580">
    <property type="entry name" value="UvrD-helicase"/>
    <property type="match status" value="1"/>
</dbReference>
<comment type="caution">
    <text evidence="8">The sequence shown here is derived from an EMBL/GenBank/DDBJ whole genome shotgun (WGS) entry which is preliminary data.</text>
</comment>